<protein>
    <submittedName>
        <fullName evidence="1">Uncharacterized protein</fullName>
    </submittedName>
</protein>
<name>A0A2X2LZ87_SPHMU</name>
<sequence>MKPCPFLQRVIGRQAMTMRRFIAAYFVSRQQKTVSDRLKWLHIALDHALVISDDRTISALPGMYLKICACYTSLGEEAMASEYARLASCFKNIPFDKGPFYHGTKADAQIGDYWFQASIPTIKPTSK</sequence>
<gene>
    <name evidence="1" type="ORF">NCTC11343_05619</name>
</gene>
<evidence type="ECO:0000313" key="1">
    <source>
        <dbReference type="EMBL" id="SPZ94890.1"/>
    </source>
</evidence>
<organism evidence="1 2">
    <name type="scientific">Sphingobacterium multivorum</name>
    <dbReference type="NCBI Taxonomy" id="28454"/>
    <lineage>
        <taxon>Bacteria</taxon>
        <taxon>Pseudomonadati</taxon>
        <taxon>Bacteroidota</taxon>
        <taxon>Sphingobacteriia</taxon>
        <taxon>Sphingobacteriales</taxon>
        <taxon>Sphingobacteriaceae</taxon>
        <taxon>Sphingobacterium</taxon>
    </lineage>
</organism>
<dbReference type="AlphaFoldDB" id="A0A2X2LZ87"/>
<reference evidence="1 2" key="1">
    <citation type="submission" date="2018-06" db="EMBL/GenBank/DDBJ databases">
        <authorList>
            <consortium name="Pathogen Informatics"/>
            <person name="Doyle S."/>
        </authorList>
    </citation>
    <scope>NUCLEOTIDE SEQUENCE [LARGE SCALE GENOMIC DNA]</scope>
    <source>
        <strain evidence="1 2">NCTC11343</strain>
    </source>
</reference>
<dbReference type="Proteomes" id="UP000251241">
    <property type="component" value="Unassembled WGS sequence"/>
</dbReference>
<dbReference type="EMBL" id="UAUU01000011">
    <property type="protein sequence ID" value="SPZ94890.1"/>
    <property type="molecule type" value="Genomic_DNA"/>
</dbReference>
<accession>A0A2X2LZ87</accession>
<proteinExistence type="predicted"/>
<evidence type="ECO:0000313" key="2">
    <source>
        <dbReference type="Proteomes" id="UP000251241"/>
    </source>
</evidence>